<gene>
    <name evidence="2" type="ORF">HY30_13795</name>
</gene>
<evidence type="ECO:0000313" key="3">
    <source>
        <dbReference type="Proteomes" id="UP000027190"/>
    </source>
</evidence>
<dbReference type="STRING" id="1280947.HY30_13795"/>
<evidence type="ECO:0000313" key="2">
    <source>
        <dbReference type="EMBL" id="KCZ59673.1"/>
    </source>
</evidence>
<comment type="caution">
    <text evidence="2">The sequence shown here is derived from an EMBL/GenBank/DDBJ whole genome shotgun (WGS) entry which is preliminary data.</text>
</comment>
<keyword evidence="1" id="KW-0472">Membrane</keyword>
<dbReference type="Pfam" id="PF07963">
    <property type="entry name" value="N_methyl"/>
    <property type="match status" value="1"/>
</dbReference>
<dbReference type="AlphaFoldDB" id="A0A062UEC3"/>
<dbReference type="PATRIC" id="fig|1280947.3.peg.1086"/>
<evidence type="ECO:0008006" key="4">
    <source>
        <dbReference type="Google" id="ProtNLM"/>
    </source>
</evidence>
<dbReference type="InterPro" id="IPR012902">
    <property type="entry name" value="N_methyl_site"/>
</dbReference>
<protein>
    <recommendedName>
        <fullName evidence="4">Type II secretion system protein J</fullName>
    </recommendedName>
</protein>
<proteinExistence type="predicted"/>
<sequence>MMMMRKVARHEPHGFATWFRLRRLSPDTQPRCPSGAATLSRDDESGFSLIEVIVSLAIISLVSLAGFTLVDTLASLQSRIDARYDAIQELQLLLSDLSDDFAQADPASLTLASGTLKMRTQVCNASGTVSLSVVDRSFRRTSGECISGTSSYSEIETARFTVIDSERAEWDTWPTDEALHAQAVRVDIRMPDQPGALTGSIEGLFDMPDTYAK</sequence>
<keyword evidence="1" id="KW-0812">Transmembrane</keyword>
<dbReference type="EMBL" id="AWFG01000013">
    <property type="protein sequence ID" value="KCZ59673.1"/>
    <property type="molecule type" value="Genomic_DNA"/>
</dbReference>
<accession>A0A062UEC3</accession>
<evidence type="ECO:0000256" key="1">
    <source>
        <dbReference type="SAM" id="Phobius"/>
    </source>
</evidence>
<keyword evidence="1" id="KW-1133">Transmembrane helix</keyword>
<organism evidence="2 3">
    <name type="scientific">Hyphomonas chukchiensis</name>
    <dbReference type="NCBI Taxonomy" id="1280947"/>
    <lineage>
        <taxon>Bacteria</taxon>
        <taxon>Pseudomonadati</taxon>
        <taxon>Pseudomonadota</taxon>
        <taxon>Alphaproteobacteria</taxon>
        <taxon>Hyphomonadales</taxon>
        <taxon>Hyphomonadaceae</taxon>
        <taxon>Hyphomonas</taxon>
    </lineage>
</organism>
<dbReference type="RefSeq" id="WP_034737928.1">
    <property type="nucleotide sequence ID" value="NZ_AWFG01000013.1"/>
</dbReference>
<dbReference type="OrthoDB" id="7723663at2"/>
<reference evidence="2 3" key="1">
    <citation type="journal article" date="2014" name="Antonie Van Leeuwenhoek">
        <title>Hyphomonas beringensis sp. nov. and Hyphomonas chukchiensis sp. nov., isolated from surface seawater of the Bering Sea and Chukchi Sea.</title>
        <authorList>
            <person name="Li C."/>
            <person name="Lai Q."/>
            <person name="Li G."/>
            <person name="Dong C."/>
            <person name="Wang J."/>
            <person name="Liao Y."/>
            <person name="Shao Z."/>
        </authorList>
    </citation>
    <scope>NUCLEOTIDE SEQUENCE [LARGE SCALE GENOMIC DNA]</scope>
    <source>
        <strain evidence="2 3">BH-BN04-4</strain>
    </source>
</reference>
<feature type="transmembrane region" description="Helical" evidence="1">
    <location>
        <begin position="49"/>
        <end position="70"/>
    </location>
</feature>
<dbReference type="eggNOG" id="COG4795">
    <property type="taxonomic scope" value="Bacteria"/>
</dbReference>
<dbReference type="PROSITE" id="PS00409">
    <property type="entry name" value="PROKAR_NTER_METHYL"/>
    <property type="match status" value="1"/>
</dbReference>
<name>A0A062UEC3_9PROT</name>
<dbReference type="NCBIfam" id="TIGR02532">
    <property type="entry name" value="IV_pilin_GFxxxE"/>
    <property type="match status" value="1"/>
</dbReference>
<keyword evidence="3" id="KW-1185">Reference proteome</keyword>
<dbReference type="Proteomes" id="UP000027190">
    <property type="component" value="Unassembled WGS sequence"/>
</dbReference>